<evidence type="ECO:0000313" key="3">
    <source>
        <dbReference type="EMBL" id="PIZ42700.1"/>
    </source>
</evidence>
<evidence type="ECO:0000313" key="4">
    <source>
        <dbReference type="Proteomes" id="UP000230970"/>
    </source>
</evidence>
<evidence type="ECO:0008006" key="5">
    <source>
        <dbReference type="Google" id="ProtNLM"/>
    </source>
</evidence>
<evidence type="ECO:0000256" key="1">
    <source>
        <dbReference type="SAM" id="MobiDB-lite"/>
    </source>
</evidence>
<protein>
    <recommendedName>
        <fullName evidence="5">Tetrahydromethanopterin S-methyltransferase</fullName>
    </recommendedName>
</protein>
<dbReference type="EMBL" id="PFNJ01000057">
    <property type="protein sequence ID" value="PIZ42700.1"/>
    <property type="molecule type" value="Genomic_DNA"/>
</dbReference>
<comment type="caution">
    <text evidence="3">The sequence shown here is derived from an EMBL/GenBank/DDBJ whole genome shotgun (WGS) entry which is preliminary data.</text>
</comment>
<feature type="region of interest" description="Disordered" evidence="1">
    <location>
        <begin position="1"/>
        <end position="21"/>
    </location>
</feature>
<accession>A0A2M7TBZ0</accession>
<keyword evidence="2" id="KW-0472">Membrane</keyword>
<organism evidence="3 4">
    <name type="scientific">candidate division WWE3 bacterium CG_4_10_14_0_2_um_filter_42_8</name>
    <dbReference type="NCBI Taxonomy" id="1975074"/>
    <lineage>
        <taxon>Bacteria</taxon>
        <taxon>Katanobacteria</taxon>
    </lineage>
</organism>
<keyword evidence="2" id="KW-0812">Transmembrane</keyword>
<reference evidence="4" key="1">
    <citation type="submission" date="2017-09" db="EMBL/GenBank/DDBJ databases">
        <title>Depth-based differentiation of microbial function through sediment-hosted aquifers and enrichment of novel symbionts in the deep terrestrial subsurface.</title>
        <authorList>
            <person name="Probst A.J."/>
            <person name="Ladd B."/>
            <person name="Jarett J.K."/>
            <person name="Geller-Mcgrath D.E."/>
            <person name="Sieber C.M.K."/>
            <person name="Emerson J.B."/>
            <person name="Anantharaman K."/>
            <person name="Thomas B.C."/>
            <person name="Malmstrom R."/>
            <person name="Stieglmeier M."/>
            <person name="Klingl A."/>
            <person name="Woyke T."/>
            <person name="Ryan C.M."/>
            <person name="Banfield J.F."/>
        </authorList>
    </citation>
    <scope>NUCLEOTIDE SEQUENCE [LARGE SCALE GENOMIC DNA]</scope>
</reference>
<sequence>MPNDKLEKKIKDSQRGSESKWRDIENAQNLLEEIKDTQATLIKIPDKVDLKLKSGFFFGFAVGIGFCIGFLISLMILLGSISFYVYTKFPQLFK</sequence>
<dbReference type="AlphaFoldDB" id="A0A2M7TBZ0"/>
<proteinExistence type="predicted"/>
<dbReference type="Proteomes" id="UP000230970">
    <property type="component" value="Unassembled WGS sequence"/>
</dbReference>
<evidence type="ECO:0000256" key="2">
    <source>
        <dbReference type="SAM" id="Phobius"/>
    </source>
</evidence>
<feature type="transmembrane region" description="Helical" evidence="2">
    <location>
        <begin position="56"/>
        <end position="86"/>
    </location>
</feature>
<gene>
    <name evidence="3" type="ORF">COY34_02365</name>
</gene>
<keyword evidence="2" id="KW-1133">Transmembrane helix</keyword>
<name>A0A2M7TBZ0_UNCKA</name>